<sequence length="214" mass="21378">MIKNRSFMLGLGAGLISGALLLQLMISAGAAPMTKEQLLKEAAKLNLTVTGKAADAPAAEGEVDQQGKDPAAAGDTAVKAPAGSAQPSASPQASPAASPKAASQPTDAVTPAKPSAPAAPKTTAAVKPKVKESPVQAPSTPEPAAGGIPVKIPTGATLSGTADLLAEAGVIKDKAEFLKSANSRKINTKIQYGGYSFTKGESIDSIIDKLITVK</sequence>
<dbReference type="OrthoDB" id="2626226at2"/>
<evidence type="ECO:0000313" key="2">
    <source>
        <dbReference type="EMBL" id="KWX75611.1"/>
    </source>
</evidence>
<reference evidence="2 4" key="1">
    <citation type="submission" date="2015-08" db="EMBL/GenBank/DDBJ databases">
        <title>Genome of Paenibacillus jilunlii.</title>
        <authorList>
            <person name="Sant'Anna F.H."/>
            <person name="Ambrosini A."/>
            <person name="Souza R."/>
            <person name="Bach E."/>
            <person name="Fernandes G."/>
            <person name="Balsanelli E."/>
            <person name="Baura V.A."/>
            <person name="Pedrosa F.O."/>
            <person name="Souza E.M."/>
            <person name="Passaglia L."/>
        </authorList>
    </citation>
    <scope>NUCLEOTIDE SEQUENCE [LARGE SCALE GENOMIC DNA]</scope>
    <source>
        <strain evidence="2 4">DSM 23019</strain>
    </source>
</reference>
<dbReference type="Proteomes" id="UP000182783">
    <property type="component" value="Unassembled WGS sequence"/>
</dbReference>
<organism evidence="3 5">
    <name type="scientific">Paenibacillus jilunlii</name>
    <dbReference type="NCBI Taxonomy" id="682956"/>
    <lineage>
        <taxon>Bacteria</taxon>
        <taxon>Bacillati</taxon>
        <taxon>Bacillota</taxon>
        <taxon>Bacilli</taxon>
        <taxon>Bacillales</taxon>
        <taxon>Paenibacillaceae</taxon>
        <taxon>Paenibacillus</taxon>
    </lineage>
</organism>
<gene>
    <name evidence="2" type="ORF">AML91_12380</name>
    <name evidence="3" type="ORF">SAMN05216191_10654</name>
</gene>
<feature type="region of interest" description="Disordered" evidence="1">
    <location>
        <begin position="56"/>
        <end position="148"/>
    </location>
</feature>
<evidence type="ECO:0008006" key="6">
    <source>
        <dbReference type="Google" id="ProtNLM"/>
    </source>
</evidence>
<dbReference type="Gene3D" id="3.30.1490.480">
    <property type="entry name" value="Endolytic murein transglycosylase"/>
    <property type="match status" value="1"/>
</dbReference>
<dbReference type="EMBL" id="FNGM01000006">
    <property type="protein sequence ID" value="SDL81915.1"/>
    <property type="molecule type" value="Genomic_DNA"/>
</dbReference>
<evidence type="ECO:0000313" key="4">
    <source>
        <dbReference type="Proteomes" id="UP000070252"/>
    </source>
</evidence>
<feature type="compositionally biased region" description="Low complexity" evidence="1">
    <location>
        <begin position="80"/>
        <end position="127"/>
    </location>
</feature>
<evidence type="ECO:0000256" key="1">
    <source>
        <dbReference type="SAM" id="MobiDB-lite"/>
    </source>
</evidence>
<reference evidence="3 5" key="2">
    <citation type="submission" date="2016-10" db="EMBL/GenBank/DDBJ databases">
        <authorList>
            <person name="de Groot N.N."/>
        </authorList>
    </citation>
    <scope>NUCLEOTIDE SEQUENCE [LARGE SCALE GENOMIC DNA]</scope>
    <source>
        <strain evidence="3 5">CGMCC 1.10239</strain>
    </source>
</reference>
<dbReference type="RefSeq" id="WP_062523276.1">
    <property type="nucleotide sequence ID" value="NZ_CP048429.1"/>
</dbReference>
<proteinExistence type="predicted"/>
<dbReference type="EMBL" id="LIPY01000110">
    <property type="protein sequence ID" value="KWX75611.1"/>
    <property type="molecule type" value="Genomic_DNA"/>
</dbReference>
<protein>
    <recommendedName>
        <fullName evidence="6">YceG-like family protein</fullName>
    </recommendedName>
</protein>
<accession>A0A1G9N7U4</accession>
<dbReference type="Proteomes" id="UP000070252">
    <property type="component" value="Unassembled WGS sequence"/>
</dbReference>
<name>A0A1G9N7U4_9BACL</name>
<evidence type="ECO:0000313" key="5">
    <source>
        <dbReference type="Proteomes" id="UP000182783"/>
    </source>
</evidence>
<dbReference type="AlphaFoldDB" id="A0A1G9N7U4"/>
<evidence type="ECO:0000313" key="3">
    <source>
        <dbReference type="EMBL" id="SDL81915.1"/>
    </source>
</evidence>
<keyword evidence="4" id="KW-1185">Reference proteome</keyword>